<evidence type="ECO:0000256" key="8">
    <source>
        <dbReference type="ARBA" id="ARBA00022955"/>
    </source>
</evidence>
<evidence type="ECO:0000256" key="3">
    <source>
        <dbReference type="ARBA" id="ARBA00012296"/>
    </source>
</evidence>
<dbReference type="EC" id="4.1.1.33" evidence="3 15"/>
<comment type="caution">
    <text evidence="19">The sequence shown here is derived from an EMBL/GenBank/DDBJ whole genome shotgun (WGS) entry which is preliminary data.</text>
</comment>
<comment type="catalytic activity">
    <reaction evidence="14 15 16">
        <text>(R)-5-diphosphomevalonate + ATP = isopentenyl diphosphate + ADP + phosphate + CO2</text>
        <dbReference type="Rhea" id="RHEA:23732"/>
        <dbReference type="ChEBI" id="CHEBI:16526"/>
        <dbReference type="ChEBI" id="CHEBI:30616"/>
        <dbReference type="ChEBI" id="CHEBI:43474"/>
        <dbReference type="ChEBI" id="CHEBI:57557"/>
        <dbReference type="ChEBI" id="CHEBI:128769"/>
        <dbReference type="ChEBI" id="CHEBI:456216"/>
        <dbReference type="EC" id="4.1.1.33"/>
    </reaction>
</comment>
<keyword evidence="9 16" id="KW-0756">Sterol biosynthesis</keyword>
<evidence type="ECO:0000256" key="15">
    <source>
        <dbReference type="PIRNR" id="PIRNR015950"/>
    </source>
</evidence>
<gene>
    <name evidence="19" type="ORF">XYLVIOL_LOCUS1826</name>
</gene>
<dbReference type="SUPFAM" id="SSF54211">
    <property type="entry name" value="Ribosomal protein S5 domain 2-like"/>
    <property type="match status" value="1"/>
</dbReference>
<dbReference type="Gene3D" id="3.30.230.10">
    <property type="match status" value="1"/>
</dbReference>
<proteinExistence type="inferred from homology"/>
<keyword evidence="8 16" id="KW-0752">Steroid biosynthesis</keyword>
<dbReference type="NCBIfam" id="TIGR01240">
    <property type="entry name" value="mevDPdecarb"/>
    <property type="match status" value="1"/>
</dbReference>
<dbReference type="Proteomes" id="UP001642520">
    <property type="component" value="Unassembled WGS sequence"/>
</dbReference>
<feature type="domain" description="Mvd1 C-terminal" evidence="17">
    <location>
        <begin position="182"/>
        <end position="367"/>
    </location>
</feature>
<name>A0ABP1N799_XYLVO</name>
<evidence type="ECO:0000256" key="2">
    <source>
        <dbReference type="ARBA" id="ARBA00008831"/>
    </source>
</evidence>
<evidence type="ECO:0000256" key="12">
    <source>
        <dbReference type="ARBA" id="ARBA00023221"/>
    </source>
</evidence>
<keyword evidence="20" id="KW-1185">Reference proteome</keyword>
<protein>
    <recommendedName>
        <fullName evidence="4 15">Diphosphomevalonate decarboxylase</fullName>
        <ecNumber evidence="3 15">4.1.1.33</ecNumber>
    </recommendedName>
</protein>
<feature type="domain" description="Diphosphomevalonate decarboxylase-like N-terminal" evidence="18">
    <location>
        <begin position="8"/>
        <end position="168"/>
    </location>
</feature>
<comment type="function">
    <text evidence="1 16">Catalyzes the ATP dependent decarboxylation of (R)-5-diphosphomevalonate to form isopentenyl diphosphate (IPP). Functions in the mevalonate (MVA) pathway leading to isopentenyl diphosphate (IPP), a key precursor for the biosynthesis of isoprenoids and sterol synthesis.</text>
</comment>
<evidence type="ECO:0000259" key="17">
    <source>
        <dbReference type="Pfam" id="PF18376"/>
    </source>
</evidence>
<keyword evidence="5 16" id="KW-0444">Lipid biosynthesis</keyword>
<keyword evidence="10 15" id="KW-0443">Lipid metabolism</keyword>
<evidence type="ECO:0000256" key="10">
    <source>
        <dbReference type="ARBA" id="ARBA00023098"/>
    </source>
</evidence>
<dbReference type="InterPro" id="IPR020568">
    <property type="entry name" value="Ribosomal_Su5_D2-typ_SF"/>
</dbReference>
<dbReference type="InterPro" id="IPR053859">
    <property type="entry name" value="MVD-like_N"/>
</dbReference>
<dbReference type="EMBL" id="CAXAJV020001286">
    <property type="protein sequence ID" value="CAL7935812.1"/>
    <property type="molecule type" value="Genomic_DNA"/>
</dbReference>
<evidence type="ECO:0000256" key="9">
    <source>
        <dbReference type="ARBA" id="ARBA00023011"/>
    </source>
</evidence>
<keyword evidence="16" id="KW-0153">Cholesterol metabolism</keyword>
<dbReference type="Pfam" id="PF18376">
    <property type="entry name" value="MDD_C"/>
    <property type="match status" value="1"/>
</dbReference>
<evidence type="ECO:0000256" key="1">
    <source>
        <dbReference type="ARBA" id="ARBA00003812"/>
    </source>
</evidence>
<evidence type="ECO:0000256" key="16">
    <source>
        <dbReference type="RuleBase" id="RU363086"/>
    </source>
</evidence>
<sequence length="386" mass="43261">MSTVTCIAPVNIAVIKYWGKRDETLILPTNDSISITLDTEHLHAKTTVMASPNFKEDRIWLNGQEEDIKNPRLQNCLTEIRKRTEDSSRIGKWKVHICSENNFPTAAGLASSAAGYACLVAALAKLYEVKGDISSIARVGSGSACRSVYGGFVKWSMGSQPNGSDSIAEQIAPATHWSEMRILVLVVNDSKKKDSSVIGMKRTMETSDLYKHRVKHVVPDRVNKMQQAIIKKDFKTFAEHTMKDSNSLHAVCLDAYPPVIYMNSISHEIINFIHAYNNAANEVKVAYTFDAGPNAVLYLLEENVEQFLGALHYFFPPSETDLSKYYKGLPIEIKHSDELVNNINFKKQTFGHFKYIIHTRIGSGPKYLNQPKDHLLNEQGLPINLS</sequence>
<evidence type="ECO:0000313" key="19">
    <source>
        <dbReference type="EMBL" id="CAL7935812.1"/>
    </source>
</evidence>
<evidence type="ECO:0000256" key="6">
    <source>
        <dbReference type="ARBA" id="ARBA00022741"/>
    </source>
</evidence>
<dbReference type="Pfam" id="PF22700">
    <property type="entry name" value="MVD-like_N"/>
    <property type="match status" value="1"/>
</dbReference>
<keyword evidence="12 16" id="KW-0753">Steroid metabolism</keyword>
<dbReference type="InterPro" id="IPR036554">
    <property type="entry name" value="GHMP_kinase_C_sf"/>
</dbReference>
<organism evidence="19 20">
    <name type="scientific">Xylocopa violacea</name>
    <name type="common">Violet carpenter bee</name>
    <name type="synonym">Apis violacea</name>
    <dbReference type="NCBI Taxonomy" id="135666"/>
    <lineage>
        <taxon>Eukaryota</taxon>
        <taxon>Metazoa</taxon>
        <taxon>Ecdysozoa</taxon>
        <taxon>Arthropoda</taxon>
        <taxon>Hexapoda</taxon>
        <taxon>Insecta</taxon>
        <taxon>Pterygota</taxon>
        <taxon>Neoptera</taxon>
        <taxon>Endopterygota</taxon>
        <taxon>Hymenoptera</taxon>
        <taxon>Apocrita</taxon>
        <taxon>Aculeata</taxon>
        <taxon>Apoidea</taxon>
        <taxon>Anthophila</taxon>
        <taxon>Apidae</taxon>
        <taxon>Xylocopa</taxon>
        <taxon>Xylocopa</taxon>
    </lineage>
</organism>
<comment type="pathway">
    <text evidence="16">Steroid biosynthesis; cholesterol biosynthesis.</text>
</comment>
<dbReference type="PIRSF" id="PIRSF015950">
    <property type="entry name" value="Mev_P_decrbx"/>
    <property type="match status" value="1"/>
</dbReference>
<evidence type="ECO:0000256" key="5">
    <source>
        <dbReference type="ARBA" id="ARBA00022516"/>
    </source>
</evidence>
<keyword evidence="16" id="KW-0152">Cholesterol biosynthesis</keyword>
<dbReference type="InterPro" id="IPR005935">
    <property type="entry name" value="Mev_decarb"/>
</dbReference>
<accession>A0ABP1N799</accession>
<dbReference type="Gene3D" id="3.30.70.890">
    <property type="entry name" value="GHMP kinase, C-terminal domain"/>
    <property type="match status" value="1"/>
</dbReference>
<keyword evidence="11 16" id="KW-1207">Sterol metabolism</keyword>
<evidence type="ECO:0000256" key="4">
    <source>
        <dbReference type="ARBA" id="ARBA00019335"/>
    </source>
</evidence>
<dbReference type="SUPFAM" id="SSF55060">
    <property type="entry name" value="GHMP Kinase, C-terminal domain"/>
    <property type="match status" value="1"/>
</dbReference>
<evidence type="ECO:0000313" key="20">
    <source>
        <dbReference type="Proteomes" id="UP001642520"/>
    </source>
</evidence>
<dbReference type="InterPro" id="IPR029765">
    <property type="entry name" value="Mev_diP_decarb"/>
</dbReference>
<evidence type="ECO:0000256" key="14">
    <source>
        <dbReference type="ARBA" id="ARBA00048154"/>
    </source>
</evidence>
<evidence type="ECO:0000256" key="11">
    <source>
        <dbReference type="ARBA" id="ARBA00023166"/>
    </source>
</evidence>
<reference evidence="19 20" key="1">
    <citation type="submission" date="2024-08" db="EMBL/GenBank/DDBJ databases">
        <authorList>
            <person name="Will J Nash"/>
            <person name="Angela Man"/>
            <person name="Seanna McTaggart"/>
            <person name="Kendall Baker"/>
            <person name="Tom Barker"/>
            <person name="Leah Catchpole"/>
            <person name="Alex Durrant"/>
            <person name="Karim Gharbi"/>
            <person name="Naomi Irish"/>
            <person name="Gemy Kaithakottil"/>
            <person name="Debby Ku"/>
            <person name="Aaliyah Providence"/>
            <person name="Felix Shaw"/>
            <person name="David Swarbreck"/>
            <person name="Chris Watkins"/>
            <person name="Ann M. McCartney"/>
            <person name="Giulio Formenti"/>
            <person name="Alice Mouton"/>
            <person name="Noel Vella"/>
            <person name="Bjorn M von Reumont"/>
            <person name="Adriana Vella"/>
            <person name="Wilfried Haerty"/>
        </authorList>
    </citation>
    <scope>NUCLEOTIDE SEQUENCE [LARGE SCALE GENOMIC DNA]</scope>
</reference>
<evidence type="ECO:0000259" key="18">
    <source>
        <dbReference type="Pfam" id="PF22700"/>
    </source>
</evidence>
<dbReference type="InterPro" id="IPR041431">
    <property type="entry name" value="Mvd1_C"/>
</dbReference>
<keyword evidence="7 15" id="KW-0067">ATP-binding</keyword>
<evidence type="ECO:0000256" key="7">
    <source>
        <dbReference type="ARBA" id="ARBA00022840"/>
    </source>
</evidence>
<evidence type="ECO:0000256" key="13">
    <source>
        <dbReference type="ARBA" id="ARBA00023239"/>
    </source>
</evidence>
<dbReference type="PANTHER" id="PTHR10977:SF3">
    <property type="entry name" value="DIPHOSPHOMEVALONATE DECARBOXYLASE"/>
    <property type="match status" value="1"/>
</dbReference>
<dbReference type="InterPro" id="IPR014721">
    <property type="entry name" value="Ribsml_uS5_D2-typ_fold_subgr"/>
</dbReference>
<dbReference type="PANTHER" id="PTHR10977">
    <property type="entry name" value="DIPHOSPHOMEVALONATE DECARBOXYLASE"/>
    <property type="match status" value="1"/>
</dbReference>
<keyword evidence="6 15" id="KW-0547">Nucleotide-binding</keyword>
<comment type="similarity">
    <text evidence="2 15 16">Belongs to the diphosphomevalonate decarboxylase family.</text>
</comment>
<keyword evidence="13 15" id="KW-0456">Lyase</keyword>